<gene>
    <name evidence="2" type="ORF">M422DRAFT_269930</name>
</gene>
<name>A0A0C9UIG4_SPHS4</name>
<evidence type="ECO:0000256" key="1">
    <source>
        <dbReference type="SAM" id="MobiDB-lite"/>
    </source>
</evidence>
<feature type="region of interest" description="Disordered" evidence="1">
    <location>
        <begin position="176"/>
        <end position="209"/>
    </location>
</feature>
<dbReference type="OrthoDB" id="3057144at2759"/>
<protein>
    <submittedName>
        <fullName evidence="2">Uncharacterized protein</fullName>
    </submittedName>
</protein>
<sequence>MSIQALIGPLCVRLGTETEDTTISVEPSEIRKDGGVVFSNGTADSDGTTLTQVFSWNTFVGGNPFCFKACFNSITSPDYCENRYDPVGCDYNMPSTVQNSTFTECDGDLQDVVGTYTSNDQSASHLSFSSLPIQLIIALTWSMPDPFTTSPPYTPCIPASSNCKTFQSSHLFLAAPTSSSNSASTTGTGSKATGTSGSSGSSVSAGSSVGASGASPTGATFGAMSLHASIGVWVLLPYCFE</sequence>
<reference evidence="2 3" key="1">
    <citation type="submission" date="2014-06" db="EMBL/GenBank/DDBJ databases">
        <title>Evolutionary Origins and Diversification of the Mycorrhizal Mutualists.</title>
        <authorList>
            <consortium name="DOE Joint Genome Institute"/>
            <consortium name="Mycorrhizal Genomics Consortium"/>
            <person name="Kohler A."/>
            <person name="Kuo A."/>
            <person name="Nagy L.G."/>
            <person name="Floudas D."/>
            <person name="Copeland A."/>
            <person name="Barry K.W."/>
            <person name="Cichocki N."/>
            <person name="Veneault-Fourrey C."/>
            <person name="LaButti K."/>
            <person name="Lindquist E.A."/>
            <person name="Lipzen A."/>
            <person name="Lundell T."/>
            <person name="Morin E."/>
            <person name="Murat C."/>
            <person name="Riley R."/>
            <person name="Ohm R."/>
            <person name="Sun H."/>
            <person name="Tunlid A."/>
            <person name="Henrissat B."/>
            <person name="Grigoriev I.V."/>
            <person name="Hibbett D.S."/>
            <person name="Martin F."/>
        </authorList>
    </citation>
    <scope>NUCLEOTIDE SEQUENCE [LARGE SCALE GENOMIC DNA]</scope>
    <source>
        <strain evidence="2 3">SS14</strain>
    </source>
</reference>
<evidence type="ECO:0000313" key="3">
    <source>
        <dbReference type="Proteomes" id="UP000054279"/>
    </source>
</evidence>
<dbReference type="EMBL" id="KN837299">
    <property type="protein sequence ID" value="KIJ28722.1"/>
    <property type="molecule type" value="Genomic_DNA"/>
</dbReference>
<evidence type="ECO:0000313" key="2">
    <source>
        <dbReference type="EMBL" id="KIJ28722.1"/>
    </source>
</evidence>
<dbReference type="AlphaFoldDB" id="A0A0C9UIG4"/>
<dbReference type="HOGENOM" id="CLU_1152372_0_0_1"/>
<proteinExistence type="predicted"/>
<keyword evidence="3" id="KW-1185">Reference proteome</keyword>
<dbReference type="Proteomes" id="UP000054279">
    <property type="component" value="Unassembled WGS sequence"/>
</dbReference>
<accession>A0A0C9UIG4</accession>
<organism evidence="2 3">
    <name type="scientific">Sphaerobolus stellatus (strain SS14)</name>
    <dbReference type="NCBI Taxonomy" id="990650"/>
    <lineage>
        <taxon>Eukaryota</taxon>
        <taxon>Fungi</taxon>
        <taxon>Dikarya</taxon>
        <taxon>Basidiomycota</taxon>
        <taxon>Agaricomycotina</taxon>
        <taxon>Agaricomycetes</taxon>
        <taxon>Phallomycetidae</taxon>
        <taxon>Geastrales</taxon>
        <taxon>Sphaerobolaceae</taxon>
        <taxon>Sphaerobolus</taxon>
    </lineage>
</organism>